<keyword evidence="1" id="KW-0812">Transmembrane</keyword>
<dbReference type="Pfam" id="PF16872">
    <property type="entry name" value="putAbiC"/>
    <property type="match status" value="1"/>
</dbReference>
<proteinExistence type="predicted"/>
<organism evidence="2 3">
    <name type="scientific">Citrobacter youngae</name>
    <dbReference type="NCBI Taxonomy" id="133448"/>
    <lineage>
        <taxon>Bacteria</taxon>
        <taxon>Pseudomonadati</taxon>
        <taxon>Pseudomonadota</taxon>
        <taxon>Gammaproteobacteria</taxon>
        <taxon>Enterobacterales</taxon>
        <taxon>Enterobacteriaceae</taxon>
        <taxon>Citrobacter</taxon>
        <taxon>Citrobacter freundii complex</taxon>
    </lineage>
</organism>
<feature type="transmembrane region" description="Helical" evidence="1">
    <location>
        <begin position="7"/>
        <end position="30"/>
    </location>
</feature>
<sequence>MSRDMKFAILAGIGAVTCIIAYGVFLIIILSPITQYSITNAGVFGDSFGVLTSLFSALAFAGVALTIAIQKDVFKQQGEEIKIQRKEAEDARKEIIKQGFENSFFQMLKIHNQILNDIYQEHLILAGTTRTLRGRELMHVMIDKLEDIFRSRGVDEKSNAEKISDSYDRFYLNEGYQLAHYFRFLYNILRFLSEHEMDNKDLYAKLIRAQISNQELYLIYYNSFTERGKNFKKYMIEFQLMDNLPPSELATDEHAYLIPNVGFKFPKIK</sequence>
<keyword evidence="1" id="KW-0472">Membrane</keyword>
<dbReference type="Proteomes" id="UP000835792">
    <property type="component" value="Unassembled WGS sequence"/>
</dbReference>
<protein>
    <recommendedName>
        <fullName evidence="4">Phage abortive infection protein</fullName>
    </recommendedName>
</protein>
<comment type="caution">
    <text evidence="2">The sequence shown here is derived from an EMBL/GenBank/DDBJ whole genome shotgun (WGS) entry which is preliminary data.</text>
</comment>
<evidence type="ECO:0000313" key="2">
    <source>
        <dbReference type="EMBL" id="CAB5589170.1"/>
    </source>
</evidence>
<dbReference type="RefSeq" id="WP_048211329.1">
    <property type="nucleotide sequence ID" value="NZ_CAHPRB010000012.1"/>
</dbReference>
<name>A0ABM8MLM3_9ENTR</name>
<gene>
    <name evidence="2" type="ORF">GHA_03494</name>
</gene>
<evidence type="ECO:0000256" key="1">
    <source>
        <dbReference type="SAM" id="Phobius"/>
    </source>
</evidence>
<feature type="transmembrane region" description="Helical" evidence="1">
    <location>
        <begin position="50"/>
        <end position="69"/>
    </location>
</feature>
<reference evidence="2" key="1">
    <citation type="submission" date="2020-05" db="EMBL/GenBank/DDBJ databases">
        <authorList>
            <person name="Delgado-Blas J."/>
        </authorList>
    </citation>
    <scope>NUCLEOTIDE SEQUENCE</scope>
    <source>
        <strain evidence="2">BB1468</strain>
    </source>
</reference>
<evidence type="ECO:0008006" key="4">
    <source>
        <dbReference type="Google" id="ProtNLM"/>
    </source>
</evidence>
<dbReference type="EMBL" id="CAHPRB010000012">
    <property type="protein sequence ID" value="CAB5589170.1"/>
    <property type="molecule type" value="Genomic_DNA"/>
</dbReference>
<dbReference type="InterPro" id="IPR031709">
    <property type="entry name" value="PutAbiC"/>
</dbReference>
<keyword evidence="1" id="KW-1133">Transmembrane helix</keyword>
<keyword evidence="3" id="KW-1185">Reference proteome</keyword>
<evidence type="ECO:0000313" key="3">
    <source>
        <dbReference type="Proteomes" id="UP000835792"/>
    </source>
</evidence>
<accession>A0ABM8MLM3</accession>